<reference evidence="5 6" key="1">
    <citation type="submission" date="2024-06" db="EMBL/GenBank/DDBJ databases">
        <title>The Natural Products Discovery Center: Release of the First 8490 Sequenced Strains for Exploring Actinobacteria Biosynthetic Diversity.</title>
        <authorList>
            <person name="Kalkreuter E."/>
            <person name="Kautsar S.A."/>
            <person name="Yang D."/>
            <person name="Bader C.D."/>
            <person name="Teijaro C.N."/>
            <person name="Fluegel L."/>
            <person name="Davis C.M."/>
            <person name="Simpson J.R."/>
            <person name="Lauterbach L."/>
            <person name="Steele A.D."/>
            <person name="Gui C."/>
            <person name="Meng S."/>
            <person name="Li G."/>
            <person name="Viehrig K."/>
            <person name="Ye F."/>
            <person name="Su P."/>
            <person name="Kiefer A.F."/>
            <person name="Nichols A."/>
            <person name="Cepeda A.J."/>
            <person name="Yan W."/>
            <person name="Fan B."/>
            <person name="Jiang Y."/>
            <person name="Adhikari A."/>
            <person name="Zheng C.-J."/>
            <person name="Schuster L."/>
            <person name="Cowan T.M."/>
            <person name="Smanski M.J."/>
            <person name="Chevrette M.G."/>
            <person name="De Carvalho L.P.S."/>
            <person name="Shen B."/>
        </authorList>
    </citation>
    <scope>NUCLEOTIDE SEQUENCE [LARGE SCALE GENOMIC DNA]</scope>
    <source>
        <strain evidence="5 6">NPDC019434</strain>
    </source>
</reference>
<dbReference type="RefSeq" id="WP_357993075.1">
    <property type="nucleotide sequence ID" value="NZ_JBEYBR010000087.1"/>
</dbReference>
<dbReference type="InterPro" id="IPR039422">
    <property type="entry name" value="MarR/SlyA-like"/>
</dbReference>
<dbReference type="EMBL" id="JBEYBR010000087">
    <property type="protein sequence ID" value="MEU2125460.1"/>
    <property type="molecule type" value="Genomic_DNA"/>
</dbReference>
<evidence type="ECO:0000256" key="1">
    <source>
        <dbReference type="ARBA" id="ARBA00023015"/>
    </source>
</evidence>
<gene>
    <name evidence="5" type="ORF">ABZ507_26965</name>
</gene>
<dbReference type="Proteomes" id="UP001550535">
    <property type="component" value="Unassembled WGS sequence"/>
</dbReference>
<evidence type="ECO:0000313" key="5">
    <source>
        <dbReference type="EMBL" id="MEU2125460.1"/>
    </source>
</evidence>
<organism evidence="5 6">
    <name type="scientific">Nocardia niwae</name>
    <dbReference type="NCBI Taxonomy" id="626084"/>
    <lineage>
        <taxon>Bacteria</taxon>
        <taxon>Bacillati</taxon>
        <taxon>Actinomycetota</taxon>
        <taxon>Actinomycetes</taxon>
        <taxon>Mycobacteriales</taxon>
        <taxon>Nocardiaceae</taxon>
        <taxon>Nocardia</taxon>
    </lineage>
</organism>
<dbReference type="InterPro" id="IPR036390">
    <property type="entry name" value="WH_DNA-bd_sf"/>
</dbReference>
<feature type="domain" description="HTH marR-type" evidence="4">
    <location>
        <begin position="17"/>
        <end position="154"/>
    </location>
</feature>
<keyword evidence="2" id="KW-0238">DNA-binding</keyword>
<dbReference type="Pfam" id="PF01047">
    <property type="entry name" value="MarR"/>
    <property type="match status" value="1"/>
</dbReference>
<dbReference type="PANTHER" id="PTHR33164">
    <property type="entry name" value="TRANSCRIPTIONAL REGULATOR, MARR FAMILY"/>
    <property type="match status" value="1"/>
</dbReference>
<evidence type="ECO:0000313" key="6">
    <source>
        <dbReference type="Proteomes" id="UP001550535"/>
    </source>
</evidence>
<accession>A0ABV2XHT2</accession>
<proteinExistence type="predicted"/>
<protein>
    <submittedName>
        <fullName evidence="5">MarR family transcriptional regulator</fullName>
    </submittedName>
</protein>
<dbReference type="SUPFAM" id="SSF46785">
    <property type="entry name" value="Winged helix' DNA-binding domain"/>
    <property type="match status" value="1"/>
</dbReference>
<evidence type="ECO:0000256" key="2">
    <source>
        <dbReference type="ARBA" id="ARBA00023125"/>
    </source>
</evidence>
<name>A0ABV2XHT2_9NOCA</name>
<dbReference type="InterPro" id="IPR036388">
    <property type="entry name" value="WH-like_DNA-bd_sf"/>
</dbReference>
<dbReference type="PANTHER" id="PTHR33164:SF64">
    <property type="entry name" value="TRANSCRIPTIONAL REGULATOR SLYA"/>
    <property type="match status" value="1"/>
</dbReference>
<dbReference type="PROSITE" id="PS50995">
    <property type="entry name" value="HTH_MARR_2"/>
    <property type="match status" value="1"/>
</dbReference>
<comment type="caution">
    <text evidence="5">The sequence shown here is derived from an EMBL/GenBank/DDBJ whole genome shotgun (WGS) entry which is preliminary data.</text>
</comment>
<keyword evidence="6" id="KW-1185">Reference proteome</keyword>
<evidence type="ECO:0000259" key="4">
    <source>
        <dbReference type="PROSITE" id="PS50995"/>
    </source>
</evidence>
<evidence type="ECO:0000256" key="3">
    <source>
        <dbReference type="ARBA" id="ARBA00023163"/>
    </source>
</evidence>
<keyword evidence="1" id="KW-0805">Transcription regulation</keyword>
<dbReference type="Gene3D" id="1.10.10.10">
    <property type="entry name" value="Winged helix-like DNA-binding domain superfamily/Winged helix DNA-binding domain"/>
    <property type="match status" value="1"/>
</dbReference>
<dbReference type="SMART" id="SM00347">
    <property type="entry name" value="HTH_MARR"/>
    <property type="match status" value="1"/>
</dbReference>
<sequence length="154" mass="16984">MHEAGDGRLRSRFRTAEESPGLLLWQVTNRWQAAQRAALASFDLTHVQFVLLASLTYLAAGRADPVRQRDLAEYAATDPMMTSQVLRALAQKGLIDRRDHPSDRRAKALVATDAGVALVNRAIVAVEACDAEFFGPLDGRAGAFVRSLRLLRDR</sequence>
<keyword evidence="3" id="KW-0804">Transcription</keyword>
<dbReference type="InterPro" id="IPR000835">
    <property type="entry name" value="HTH_MarR-typ"/>
</dbReference>